<protein>
    <submittedName>
        <fullName evidence="1">Uncharacterized protein</fullName>
    </submittedName>
</protein>
<dbReference type="EMBL" id="CM045762">
    <property type="protein sequence ID" value="KAI8011569.1"/>
    <property type="molecule type" value="Genomic_DNA"/>
</dbReference>
<gene>
    <name evidence="1" type="ORF">LOK49_LG06G03083</name>
</gene>
<name>A0ACC0HF16_9ERIC</name>
<sequence>MSVAKQTRLELARILRRRRRREVIDSASILGARRISQPKMGFITEILRTRCSEKTVGIAFIVSCLAGGFVGSRLGRALAQWENQNQPMKRERKNVH</sequence>
<reference evidence="1 2" key="1">
    <citation type="journal article" date="2022" name="Plant J.">
        <title>Chromosome-level genome of Camellia lanceoleosa provides a valuable resource for understanding genome evolution and self-incompatibility.</title>
        <authorList>
            <person name="Gong W."/>
            <person name="Xiao S."/>
            <person name="Wang L."/>
            <person name="Liao Z."/>
            <person name="Chang Y."/>
            <person name="Mo W."/>
            <person name="Hu G."/>
            <person name="Li W."/>
            <person name="Zhao G."/>
            <person name="Zhu H."/>
            <person name="Hu X."/>
            <person name="Ji K."/>
            <person name="Xiang X."/>
            <person name="Song Q."/>
            <person name="Yuan D."/>
            <person name="Jin S."/>
            <person name="Zhang L."/>
        </authorList>
    </citation>
    <scope>NUCLEOTIDE SEQUENCE [LARGE SCALE GENOMIC DNA]</scope>
    <source>
        <strain evidence="1">SQ_2022a</strain>
    </source>
</reference>
<proteinExistence type="predicted"/>
<evidence type="ECO:0000313" key="2">
    <source>
        <dbReference type="Proteomes" id="UP001060215"/>
    </source>
</evidence>
<accession>A0ACC0HF16</accession>
<evidence type="ECO:0000313" key="1">
    <source>
        <dbReference type="EMBL" id="KAI8011569.1"/>
    </source>
</evidence>
<dbReference type="Proteomes" id="UP001060215">
    <property type="component" value="Chromosome 5"/>
</dbReference>
<organism evidence="1 2">
    <name type="scientific">Camellia lanceoleosa</name>
    <dbReference type="NCBI Taxonomy" id="1840588"/>
    <lineage>
        <taxon>Eukaryota</taxon>
        <taxon>Viridiplantae</taxon>
        <taxon>Streptophyta</taxon>
        <taxon>Embryophyta</taxon>
        <taxon>Tracheophyta</taxon>
        <taxon>Spermatophyta</taxon>
        <taxon>Magnoliopsida</taxon>
        <taxon>eudicotyledons</taxon>
        <taxon>Gunneridae</taxon>
        <taxon>Pentapetalae</taxon>
        <taxon>asterids</taxon>
        <taxon>Ericales</taxon>
        <taxon>Theaceae</taxon>
        <taxon>Camellia</taxon>
    </lineage>
</organism>
<keyword evidence="2" id="KW-1185">Reference proteome</keyword>
<comment type="caution">
    <text evidence="1">The sequence shown here is derived from an EMBL/GenBank/DDBJ whole genome shotgun (WGS) entry which is preliminary data.</text>
</comment>